<accession>A0A935TBE9</accession>
<gene>
    <name evidence="2" type="ORF">IPK02_04835</name>
</gene>
<dbReference type="Proteomes" id="UP000706151">
    <property type="component" value="Unassembled WGS sequence"/>
</dbReference>
<evidence type="ECO:0000259" key="1">
    <source>
        <dbReference type="Pfam" id="PF22513"/>
    </source>
</evidence>
<dbReference type="Gene3D" id="1.10.1220.10">
    <property type="entry name" value="Met repressor-like"/>
    <property type="match status" value="1"/>
</dbReference>
<comment type="caution">
    <text evidence="2">The sequence shown here is derived from an EMBL/GenBank/DDBJ whole genome shotgun (WGS) entry which is preliminary data.</text>
</comment>
<dbReference type="SUPFAM" id="SSF47598">
    <property type="entry name" value="Ribbon-helix-helix"/>
    <property type="match status" value="1"/>
</dbReference>
<organism evidence="2 3">
    <name type="scientific">Candidatus Accumulibacter affinis</name>
    <dbReference type="NCBI Taxonomy" id="2954384"/>
    <lineage>
        <taxon>Bacteria</taxon>
        <taxon>Pseudomonadati</taxon>
        <taxon>Pseudomonadota</taxon>
        <taxon>Betaproteobacteria</taxon>
        <taxon>Candidatus Accumulibacter</taxon>
    </lineage>
</organism>
<dbReference type="Pfam" id="PF22513">
    <property type="entry name" value="FitA-like_RHH"/>
    <property type="match status" value="1"/>
</dbReference>
<name>A0A935TBE9_9PROT</name>
<proteinExistence type="predicted"/>
<dbReference type="InterPro" id="IPR010985">
    <property type="entry name" value="Ribbon_hlx_hlx"/>
</dbReference>
<dbReference type="AlphaFoldDB" id="A0A935TBE9"/>
<dbReference type="GO" id="GO:0006355">
    <property type="term" value="P:regulation of DNA-templated transcription"/>
    <property type="evidence" value="ECO:0007669"/>
    <property type="project" value="InterPro"/>
</dbReference>
<evidence type="ECO:0000313" key="2">
    <source>
        <dbReference type="EMBL" id="MBK7953332.1"/>
    </source>
</evidence>
<evidence type="ECO:0000313" key="3">
    <source>
        <dbReference type="Proteomes" id="UP000706151"/>
    </source>
</evidence>
<dbReference type="InterPro" id="IPR053853">
    <property type="entry name" value="FitA-like_RHH"/>
</dbReference>
<protein>
    <recommendedName>
        <fullName evidence="1">Antitoxin FitA-like ribbon-helix-helix domain-containing protein</fullName>
    </recommendedName>
</protein>
<sequence>MPSLQIRNLPDDLYQALAWRAEQSHRSLAQEALIALRRATESTDSGRREQILEKIRLDIATTGIRTLSFPPERMLREDRDR</sequence>
<dbReference type="EMBL" id="JADJOT010000004">
    <property type="protein sequence ID" value="MBK7953332.1"/>
    <property type="molecule type" value="Genomic_DNA"/>
</dbReference>
<dbReference type="InterPro" id="IPR013321">
    <property type="entry name" value="Arc_rbn_hlx_hlx"/>
</dbReference>
<reference evidence="2 3" key="1">
    <citation type="submission" date="2020-10" db="EMBL/GenBank/DDBJ databases">
        <title>Connecting structure to function with the recovery of over 1000 high-quality activated sludge metagenome-assembled genomes encoding full-length rRNA genes using long-read sequencing.</title>
        <authorList>
            <person name="Singleton C.M."/>
            <person name="Petriglieri F."/>
            <person name="Kristensen J.M."/>
            <person name="Kirkegaard R.H."/>
            <person name="Michaelsen T.Y."/>
            <person name="Andersen M.H."/>
            <person name="Karst S.M."/>
            <person name="Dueholm M.S."/>
            <person name="Nielsen P.H."/>
            <person name="Albertsen M."/>
        </authorList>
    </citation>
    <scope>NUCLEOTIDE SEQUENCE [LARGE SCALE GENOMIC DNA]</scope>
    <source>
        <strain evidence="2">Fred_18-Q3-R57-64_BAT3C.720</strain>
    </source>
</reference>
<feature type="domain" description="Antitoxin FitA-like ribbon-helix-helix" evidence="1">
    <location>
        <begin position="2"/>
        <end position="39"/>
    </location>
</feature>